<dbReference type="PROSITE" id="PS50949">
    <property type="entry name" value="HTH_GNTR"/>
    <property type="match status" value="1"/>
</dbReference>
<dbReference type="InterPro" id="IPR036388">
    <property type="entry name" value="WH-like_DNA-bd_sf"/>
</dbReference>
<dbReference type="InterPro" id="IPR008920">
    <property type="entry name" value="TF_FadR/GntR_C"/>
</dbReference>
<dbReference type="PANTHER" id="PTHR43537">
    <property type="entry name" value="TRANSCRIPTIONAL REGULATOR, GNTR FAMILY"/>
    <property type="match status" value="1"/>
</dbReference>
<dbReference type="AlphaFoldDB" id="A0A6J6SPP7"/>
<keyword evidence="3" id="KW-0804">Transcription</keyword>
<reference evidence="5" key="1">
    <citation type="submission" date="2020-05" db="EMBL/GenBank/DDBJ databases">
        <authorList>
            <person name="Chiriac C."/>
            <person name="Salcher M."/>
            <person name="Ghai R."/>
            <person name="Kavagutti S V."/>
        </authorList>
    </citation>
    <scope>NUCLEOTIDE SEQUENCE</scope>
</reference>
<dbReference type="Gene3D" id="1.10.10.10">
    <property type="entry name" value="Winged helix-like DNA-binding domain superfamily/Winged helix DNA-binding domain"/>
    <property type="match status" value="1"/>
</dbReference>
<proteinExistence type="predicted"/>
<dbReference type="InterPro" id="IPR000524">
    <property type="entry name" value="Tscrpt_reg_HTH_GntR"/>
</dbReference>
<dbReference type="PANTHER" id="PTHR43537:SF45">
    <property type="entry name" value="GNTR FAMILY REGULATORY PROTEIN"/>
    <property type="match status" value="1"/>
</dbReference>
<evidence type="ECO:0000256" key="2">
    <source>
        <dbReference type="ARBA" id="ARBA00023125"/>
    </source>
</evidence>
<evidence type="ECO:0000256" key="1">
    <source>
        <dbReference type="ARBA" id="ARBA00023015"/>
    </source>
</evidence>
<dbReference type="CDD" id="cd07377">
    <property type="entry name" value="WHTH_GntR"/>
    <property type="match status" value="1"/>
</dbReference>
<keyword evidence="1" id="KW-0805">Transcription regulation</keyword>
<evidence type="ECO:0000256" key="3">
    <source>
        <dbReference type="ARBA" id="ARBA00023163"/>
    </source>
</evidence>
<dbReference type="SUPFAM" id="SSF46785">
    <property type="entry name" value="Winged helix' DNA-binding domain"/>
    <property type="match status" value="1"/>
</dbReference>
<dbReference type="SMART" id="SM00345">
    <property type="entry name" value="HTH_GNTR"/>
    <property type="match status" value="1"/>
</dbReference>
<keyword evidence="2" id="KW-0238">DNA-binding</keyword>
<dbReference type="Gene3D" id="1.20.120.530">
    <property type="entry name" value="GntR ligand-binding domain-like"/>
    <property type="match status" value="1"/>
</dbReference>
<evidence type="ECO:0000259" key="4">
    <source>
        <dbReference type="PROSITE" id="PS50949"/>
    </source>
</evidence>
<dbReference type="EMBL" id="CAEZZA010000005">
    <property type="protein sequence ID" value="CAB4736723.1"/>
    <property type="molecule type" value="Genomic_DNA"/>
</dbReference>
<organism evidence="5">
    <name type="scientific">freshwater metagenome</name>
    <dbReference type="NCBI Taxonomy" id="449393"/>
    <lineage>
        <taxon>unclassified sequences</taxon>
        <taxon>metagenomes</taxon>
        <taxon>ecological metagenomes</taxon>
    </lineage>
</organism>
<dbReference type="InterPro" id="IPR036390">
    <property type="entry name" value="WH_DNA-bd_sf"/>
</dbReference>
<dbReference type="GO" id="GO:0003677">
    <property type="term" value="F:DNA binding"/>
    <property type="evidence" value="ECO:0007669"/>
    <property type="project" value="UniProtKB-KW"/>
</dbReference>
<protein>
    <submittedName>
        <fullName evidence="5">Unannotated protein</fullName>
    </submittedName>
</protein>
<dbReference type="Pfam" id="PF07729">
    <property type="entry name" value="FCD"/>
    <property type="match status" value="1"/>
</dbReference>
<dbReference type="GO" id="GO:0003700">
    <property type="term" value="F:DNA-binding transcription factor activity"/>
    <property type="evidence" value="ECO:0007669"/>
    <property type="project" value="InterPro"/>
</dbReference>
<sequence length="215" mass="24161">MSAKPKITQEEVLALLRMEILTGGLQPGQQIVQDLLAEKFGVSRVPLREALKILEGEGQVTHYRNRGYFVAELSITDLHEVYRLRAILEREAVTAAVSNITDRDLLSLADLAAEVRKATTSNEVLSITAANRAFHFAIFELSEMPRLVRLLRQLWDATDVYRAVYFTKAANRERILLEHDEILDALSARSVARTIKWHDTHRENSVASVTAVIAG</sequence>
<dbReference type="SUPFAM" id="SSF48008">
    <property type="entry name" value="GntR ligand-binding domain-like"/>
    <property type="match status" value="1"/>
</dbReference>
<dbReference type="Pfam" id="PF00392">
    <property type="entry name" value="GntR"/>
    <property type="match status" value="1"/>
</dbReference>
<evidence type="ECO:0000313" key="5">
    <source>
        <dbReference type="EMBL" id="CAB4736723.1"/>
    </source>
</evidence>
<gene>
    <name evidence="5" type="ORF">UFOPK2809_00080</name>
</gene>
<dbReference type="SMART" id="SM00895">
    <property type="entry name" value="FCD"/>
    <property type="match status" value="1"/>
</dbReference>
<feature type="domain" description="HTH gntR-type" evidence="4">
    <location>
        <begin position="6"/>
        <end position="73"/>
    </location>
</feature>
<accession>A0A6J6SPP7</accession>
<dbReference type="InterPro" id="IPR011711">
    <property type="entry name" value="GntR_C"/>
</dbReference>
<name>A0A6J6SPP7_9ZZZZ</name>